<dbReference type="GO" id="GO:0051539">
    <property type="term" value="F:4 iron, 4 sulfur cluster binding"/>
    <property type="evidence" value="ECO:0007669"/>
    <property type="project" value="UniProtKB-KW"/>
</dbReference>
<evidence type="ECO:0000313" key="8">
    <source>
        <dbReference type="EMBL" id="PKQ67449.1"/>
    </source>
</evidence>
<sequence length="222" mass="25777">MKQYFQNIIQAIKTTLLGFQITFKHFRKAFRKPKPIFITEKTYFEQNTGKVTLEYPKEKLPTPEIGRYKLHNEIDDCIVCDKCAKICPVNCIEIEAIKATEEFGKTSDGTSKRIYAAKFDIDMAKCCFCGLCTTVCPTECLIMTDEYDYTVSDITLHNFHFAHMSEAEIAEKKALYEQYLKEKEEAKKQTTKEKVETQKNENEENTETKPKVVFKPKFKPKG</sequence>
<dbReference type="Proteomes" id="UP000233387">
    <property type="component" value="Unassembled WGS sequence"/>
</dbReference>
<feature type="compositionally biased region" description="Basic and acidic residues" evidence="6">
    <location>
        <begin position="185"/>
        <end position="210"/>
    </location>
</feature>
<evidence type="ECO:0000256" key="4">
    <source>
        <dbReference type="ARBA" id="ARBA00023004"/>
    </source>
</evidence>
<keyword evidence="5" id="KW-0411">Iron-sulfur</keyword>
<dbReference type="OrthoDB" id="9808559at2"/>
<proteinExistence type="predicted"/>
<evidence type="ECO:0000256" key="2">
    <source>
        <dbReference type="ARBA" id="ARBA00022723"/>
    </source>
</evidence>
<dbReference type="PANTHER" id="PTHR10849">
    <property type="entry name" value="NADH DEHYDROGENASE UBIQUINONE IRON-SULFUR PROTEIN 8, MITOCHONDRIAL"/>
    <property type="match status" value="1"/>
</dbReference>
<dbReference type="AlphaFoldDB" id="A0A2N3IAX0"/>
<dbReference type="Pfam" id="PF12838">
    <property type="entry name" value="Fer4_7"/>
    <property type="match status" value="1"/>
</dbReference>
<dbReference type="InterPro" id="IPR010226">
    <property type="entry name" value="NADH_quinone_OxRdtase_chainI"/>
</dbReference>
<keyword evidence="1" id="KW-0004">4Fe-4S</keyword>
<dbReference type="Gene3D" id="3.30.70.3270">
    <property type="match status" value="1"/>
</dbReference>
<dbReference type="GO" id="GO:0046872">
    <property type="term" value="F:metal ion binding"/>
    <property type="evidence" value="ECO:0007669"/>
    <property type="project" value="UniProtKB-KW"/>
</dbReference>
<dbReference type="GO" id="GO:0016020">
    <property type="term" value="C:membrane"/>
    <property type="evidence" value="ECO:0007669"/>
    <property type="project" value="InterPro"/>
</dbReference>
<keyword evidence="3" id="KW-0677">Repeat</keyword>
<evidence type="ECO:0000256" key="6">
    <source>
        <dbReference type="SAM" id="MobiDB-lite"/>
    </source>
</evidence>
<organism evidence="8 9">
    <name type="scientific">Raineya orbicola</name>
    <dbReference type="NCBI Taxonomy" id="2016530"/>
    <lineage>
        <taxon>Bacteria</taxon>
        <taxon>Pseudomonadati</taxon>
        <taxon>Bacteroidota</taxon>
        <taxon>Cytophagia</taxon>
        <taxon>Cytophagales</taxon>
        <taxon>Raineyaceae</taxon>
        <taxon>Raineya</taxon>
    </lineage>
</organism>
<protein>
    <submittedName>
        <fullName evidence="8">4Fe-4S dicluster domain</fullName>
    </submittedName>
</protein>
<dbReference type="EMBL" id="NKXO01000033">
    <property type="protein sequence ID" value="PKQ67449.1"/>
    <property type="molecule type" value="Genomic_DNA"/>
</dbReference>
<keyword evidence="4" id="KW-0408">Iron</keyword>
<comment type="caution">
    <text evidence="8">The sequence shown here is derived from an EMBL/GenBank/DDBJ whole genome shotgun (WGS) entry which is preliminary data.</text>
</comment>
<feature type="domain" description="4Fe-4S ferredoxin-type" evidence="7">
    <location>
        <begin position="117"/>
        <end position="146"/>
    </location>
</feature>
<evidence type="ECO:0000256" key="5">
    <source>
        <dbReference type="ARBA" id="ARBA00023014"/>
    </source>
</evidence>
<feature type="domain" description="4Fe-4S ferredoxin-type" evidence="7">
    <location>
        <begin position="66"/>
        <end position="97"/>
    </location>
</feature>
<accession>A0A2N3IAX0</accession>
<evidence type="ECO:0000259" key="7">
    <source>
        <dbReference type="PROSITE" id="PS51379"/>
    </source>
</evidence>
<evidence type="ECO:0000256" key="3">
    <source>
        <dbReference type="ARBA" id="ARBA00022737"/>
    </source>
</evidence>
<gene>
    <name evidence="8" type="ORF">Rain11_2002</name>
</gene>
<dbReference type="PROSITE" id="PS00198">
    <property type="entry name" value="4FE4S_FER_1"/>
    <property type="match status" value="2"/>
</dbReference>
<dbReference type="RefSeq" id="WP_101359268.1">
    <property type="nucleotide sequence ID" value="NZ_NKXO01000033.1"/>
</dbReference>
<evidence type="ECO:0000256" key="1">
    <source>
        <dbReference type="ARBA" id="ARBA00022485"/>
    </source>
</evidence>
<keyword evidence="2" id="KW-0479">Metal-binding</keyword>
<dbReference type="InterPro" id="IPR017900">
    <property type="entry name" value="4Fe4S_Fe_S_CS"/>
</dbReference>
<reference evidence="8 9" key="1">
    <citation type="submission" date="2017-06" db="EMBL/GenBank/DDBJ databases">
        <title>Raineya orbicola gen. nov., sp. nov. a slightly thermophilic bacterium of the phylum Bacteroidetes and the description of Raineyaceae fam. nov.</title>
        <authorList>
            <person name="Albuquerque L."/>
            <person name="Polonia A.R.M."/>
            <person name="Barroso C."/>
            <person name="Froufe H.J.C."/>
            <person name="Lage O."/>
            <person name="Lobo-Da-Cunha A."/>
            <person name="Egas C."/>
            <person name="Da Costa M.S."/>
        </authorList>
    </citation>
    <scope>NUCLEOTIDE SEQUENCE [LARGE SCALE GENOMIC DNA]</scope>
    <source>
        <strain evidence="8 9">SPSPC-11</strain>
    </source>
</reference>
<dbReference type="GO" id="GO:0016651">
    <property type="term" value="F:oxidoreductase activity, acting on NAD(P)H"/>
    <property type="evidence" value="ECO:0007669"/>
    <property type="project" value="InterPro"/>
</dbReference>
<feature type="region of interest" description="Disordered" evidence="6">
    <location>
        <begin position="185"/>
        <end position="222"/>
    </location>
</feature>
<keyword evidence="9" id="KW-1185">Reference proteome</keyword>
<dbReference type="PROSITE" id="PS51379">
    <property type="entry name" value="4FE4S_FER_2"/>
    <property type="match status" value="2"/>
</dbReference>
<dbReference type="SUPFAM" id="SSF54862">
    <property type="entry name" value="4Fe-4S ferredoxins"/>
    <property type="match status" value="1"/>
</dbReference>
<feature type="compositionally biased region" description="Basic residues" evidence="6">
    <location>
        <begin position="212"/>
        <end position="222"/>
    </location>
</feature>
<dbReference type="InterPro" id="IPR017896">
    <property type="entry name" value="4Fe4S_Fe-S-bd"/>
</dbReference>
<evidence type="ECO:0000313" key="9">
    <source>
        <dbReference type="Proteomes" id="UP000233387"/>
    </source>
</evidence>
<name>A0A2N3IAX0_9BACT</name>